<keyword evidence="2" id="KW-1185">Reference proteome</keyword>
<dbReference type="AlphaFoldDB" id="A0A6I2M840"/>
<gene>
    <name evidence="1" type="ORF">GJU41_03610</name>
</gene>
<protein>
    <submittedName>
        <fullName evidence="1">Uncharacterized protein</fullName>
    </submittedName>
</protein>
<name>A0A6I2M840_9BACI</name>
<dbReference type="EMBL" id="WKKF01000001">
    <property type="protein sequence ID" value="MRX53046.1"/>
    <property type="molecule type" value="Genomic_DNA"/>
</dbReference>
<dbReference type="Proteomes" id="UP000441585">
    <property type="component" value="Unassembled WGS sequence"/>
</dbReference>
<sequence>MIWLYFLIPVFIICALAVYFEKKSGMSLPDGSLQEKKLHEVSKQNGINTNGTGSN</sequence>
<reference evidence="1 2" key="1">
    <citation type="submission" date="2019-11" db="EMBL/GenBank/DDBJ databases">
        <title>Bacillus idriensis genome.</title>
        <authorList>
            <person name="Konopka E.N."/>
            <person name="Newman J.D."/>
        </authorList>
    </citation>
    <scope>NUCLEOTIDE SEQUENCE [LARGE SCALE GENOMIC DNA]</scope>
    <source>
        <strain evidence="1 2">DSM 19097</strain>
    </source>
</reference>
<evidence type="ECO:0000313" key="1">
    <source>
        <dbReference type="EMBL" id="MRX53046.1"/>
    </source>
</evidence>
<organism evidence="1 2">
    <name type="scientific">Metabacillus idriensis</name>
    <dbReference type="NCBI Taxonomy" id="324768"/>
    <lineage>
        <taxon>Bacteria</taxon>
        <taxon>Bacillati</taxon>
        <taxon>Bacillota</taxon>
        <taxon>Bacilli</taxon>
        <taxon>Bacillales</taxon>
        <taxon>Bacillaceae</taxon>
        <taxon>Metabacillus</taxon>
    </lineage>
</organism>
<proteinExistence type="predicted"/>
<dbReference type="RefSeq" id="WP_154318038.1">
    <property type="nucleotide sequence ID" value="NZ_CAJFZX010000007.1"/>
</dbReference>
<accession>A0A6I2M840</accession>
<comment type="caution">
    <text evidence="1">The sequence shown here is derived from an EMBL/GenBank/DDBJ whole genome shotgun (WGS) entry which is preliminary data.</text>
</comment>
<evidence type="ECO:0000313" key="2">
    <source>
        <dbReference type="Proteomes" id="UP000441585"/>
    </source>
</evidence>